<feature type="domain" description="Radical SAM core" evidence="7">
    <location>
        <begin position="70"/>
        <end position="299"/>
    </location>
</feature>
<dbReference type="EMBL" id="QAAD01000032">
    <property type="protein sequence ID" value="PTN04339.1"/>
    <property type="molecule type" value="Genomic_DNA"/>
</dbReference>
<dbReference type="Pfam" id="PF06968">
    <property type="entry name" value="BATS"/>
    <property type="match status" value="1"/>
</dbReference>
<dbReference type="InterPro" id="IPR058240">
    <property type="entry name" value="rSAM_sf"/>
</dbReference>
<dbReference type="Proteomes" id="UP000243525">
    <property type="component" value="Unassembled WGS sequence"/>
</dbReference>
<dbReference type="CDD" id="cd01335">
    <property type="entry name" value="Radical_SAM"/>
    <property type="match status" value="1"/>
</dbReference>
<protein>
    <submittedName>
        <fullName evidence="8">Tyrosine lyase ThiH</fullName>
    </submittedName>
</protein>
<dbReference type="SUPFAM" id="SSF102114">
    <property type="entry name" value="Radical SAM enzymes"/>
    <property type="match status" value="1"/>
</dbReference>
<dbReference type="PANTHER" id="PTHR43583">
    <property type="entry name" value="2-IMINOACETATE SYNTHASE"/>
    <property type="match status" value="1"/>
</dbReference>
<dbReference type="SFLD" id="SFLDF00301">
    <property type="entry name" value="2-iminoacetate_synthase_(ThiH)"/>
    <property type="match status" value="1"/>
</dbReference>
<dbReference type="GO" id="GO:0016829">
    <property type="term" value="F:lyase activity"/>
    <property type="evidence" value="ECO:0007669"/>
    <property type="project" value="UniProtKB-KW"/>
</dbReference>
<reference evidence="8 9" key="1">
    <citation type="submission" date="2018-04" db="EMBL/GenBank/DDBJ databases">
        <title>Genomic Encyclopedia of Archaeal and Bacterial Type Strains, Phase II (KMG-II): from individual species to whole genera.</title>
        <authorList>
            <person name="Goeker M."/>
        </authorList>
    </citation>
    <scope>NUCLEOTIDE SEQUENCE [LARGE SCALE GENOMIC DNA]</scope>
    <source>
        <strain evidence="8 9">DSM 28823</strain>
    </source>
</reference>
<comment type="caution">
    <text evidence="8">The sequence shown here is derived from an EMBL/GenBank/DDBJ whole genome shotgun (WGS) entry which is preliminary data.</text>
</comment>
<keyword evidence="5" id="KW-0408">Iron</keyword>
<dbReference type="Gene3D" id="3.20.20.70">
    <property type="entry name" value="Aldolase class I"/>
    <property type="match status" value="1"/>
</dbReference>
<evidence type="ECO:0000256" key="3">
    <source>
        <dbReference type="ARBA" id="ARBA00022691"/>
    </source>
</evidence>
<keyword evidence="8" id="KW-0456">Lyase</keyword>
<evidence type="ECO:0000256" key="1">
    <source>
        <dbReference type="ARBA" id="ARBA00001966"/>
    </source>
</evidence>
<keyword evidence="4" id="KW-0479">Metal-binding</keyword>
<dbReference type="InterPro" id="IPR012726">
    <property type="entry name" value="ThiH"/>
</dbReference>
<dbReference type="InterPro" id="IPR010722">
    <property type="entry name" value="BATS_dom"/>
</dbReference>
<sequence length="371" mass="42825">MEFYELIQHYNWDSTRALIYSKNAADVEKALNKTERNIDDFMALISPAAAPSLEQMAQQSRELTLKRFGKTIQMYVPLYLSNECTNFCTYCGFNHNNEIDRCTLNKDQVLDEAKAIRDLGFEHLLLVTGEHPRKAGFAYLKEIVELLNPLFAQISIEVQPMQTEEYKALVDAGLHAVYVYQETYYEQRYPIYHPKGKKANFRYRLETPERLGKAGIHKTGLGCLLGLEDWRVDSFFTALHLQFLKKHYWKTKYSIAFPRLRPHAGSFNPDYPINDREFVQLICAYRLLDENVELSISTRESSAMRDNLAKLGVTTMSAGSSTKPGGYATKDESLEQFTINDDRTPDEVETALKAQGYEVVWKDWDVYMQHA</sequence>
<keyword evidence="9" id="KW-1185">Reference proteome</keyword>
<proteinExistence type="predicted"/>
<evidence type="ECO:0000256" key="6">
    <source>
        <dbReference type="ARBA" id="ARBA00023014"/>
    </source>
</evidence>
<evidence type="ECO:0000313" key="9">
    <source>
        <dbReference type="Proteomes" id="UP000243525"/>
    </source>
</evidence>
<dbReference type="SFLD" id="SFLDG01060">
    <property type="entry name" value="BATS_domain_containing"/>
    <property type="match status" value="1"/>
</dbReference>
<dbReference type="InterPro" id="IPR007197">
    <property type="entry name" value="rSAM"/>
</dbReference>
<evidence type="ECO:0000256" key="2">
    <source>
        <dbReference type="ARBA" id="ARBA00022485"/>
    </source>
</evidence>
<accession>A0A2T5BX41</accession>
<evidence type="ECO:0000256" key="5">
    <source>
        <dbReference type="ARBA" id="ARBA00023004"/>
    </source>
</evidence>
<evidence type="ECO:0000256" key="4">
    <source>
        <dbReference type="ARBA" id="ARBA00022723"/>
    </source>
</evidence>
<dbReference type="InterPro" id="IPR034428">
    <property type="entry name" value="ThiH/NoCL/HydG-like"/>
</dbReference>
<dbReference type="SMART" id="SM00876">
    <property type="entry name" value="BATS"/>
    <property type="match status" value="1"/>
</dbReference>
<name>A0A2T5BX41_9BACT</name>
<dbReference type="RefSeq" id="WP_107823890.1">
    <property type="nucleotide sequence ID" value="NZ_OY782574.1"/>
</dbReference>
<dbReference type="PANTHER" id="PTHR43583:SF1">
    <property type="entry name" value="2-IMINOACETATE SYNTHASE"/>
    <property type="match status" value="1"/>
</dbReference>
<comment type="cofactor">
    <cofactor evidence="1">
        <name>[4Fe-4S] cluster</name>
        <dbReference type="ChEBI" id="CHEBI:49883"/>
    </cofactor>
</comment>
<dbReference type="Pfam" id="PF04055">
    <property type="entry name" value="Radical_SAM"/>
    <property type="match status" value="1"/>
</dbReference>
<dbReference type="GO" id="GO:0009228">
    <property type="term" value="P:thiamine biosynthetic process"/>
    <property type="evidence" value="ECO:0007669"/>
    <property type="project" value="InterPro"/>
</dbReference>
<dbReference type="SFLD" id="SFLDG01081">
    <property type="entry name" value="cleavage_of_the_Ca-Cb_bond_in"/>
    <property type="match status" value="1"/>
</dbReference>
<evidence type="ECO:0000259" key="7">
    <source>
        <dbReference type="PROSITE" id="PS51918"/>
    </source>
</evidence>
<dbReference type="NCBIfam" id="TIGR02351">
    <property type="entry name" value="thiH"/>
    <property type="match status" value="1"/>
</dbReference>
<keyword evidence="6" id="KW-0411">Iron-sulfur</keyword>
<organism evidence="8 9">
    <name type="scientific">Mangrovibacterium marinum</name>
    <dbReference type="NCBI Taxonomy" id="1639118"/>
    <lineage>
        <taxon>Bacteria</taxon>
        <taxon>Pseudomonadati</taxon>
        <taxon>Bacteroidota</taxon>
        <taxon>Bacteroidia</taxon>
        <taxon>Marinilabiliales</taxon>
        <taxon>Prolixibacteraceae</taxon>
        <taxon>Mangrovibacterium</taxon>
    </lineage>
</organism>
<dbReference type="OrthoDB" id="9801120at2"/>
<evidence type="ECO:0000313" key="8">
    <source>
        <dbReference type="EMBL" id="PTN04339.1"/>
    </source>
</evidence>
<dbReference type="PROSITE" id="PS51918">
    <property type="entry name" value="RADICAL_SAM"/>
    <property type="match status" value="1"/>
</dbReference>
<dbReference type="AlphaFoldDB" id="A0A2T5BX41"/>
<gene>
    <name evidence="8" type="ORF">C8N47_13212</name>
</gene>
<dbReference type="GO" id="GO:0005506">
    <property type="term" value="F:iron ion binding"/>
    <property type="evidence" value="ECO:0007669"/>
    <property type="project" value="InterPro"/>
</dbReference>
<dbReference type="SFLD" id="SFLDS00029">
    <property type="entry name" value="Radical_SAM"/>
    <property type="match status" value="1"/>
</dbReference>
<dbReference type="InterPro" id="IPR013785">
    <property type="entry name" value="Aldolase_TIM"/>
</dbReference>
<keyword evidence="2" id="KW-0004">4Fe-4S</keyword>
<keyword evidence="3" id="KW-0949">S-adenosyl-L-methionine</keyword>
<dbReference type="GO" id="GO:0051539">
    <property type="term" value="F:4 iron, 4 sulfur cluster binding"/>
    <property type="evidence" value="ECO:0007669"/>
    <property type="project" value="UniProtKB-KW"/>
</dbReference>